<gene>
    <name evidence="1" type="ORF">OIK44_01490</name>
</gene>
<dbReference type="RefSeq" id="WP_273668885.1">
    <property type="nucleotide sequence ID" value="NZ_JAQQXR010000001.1"/>
</dbReference>
<dbReference type="EMBL" id="JAQQXR010000001">
    <property type="protein sequence ID" value="MDC8756259.1"/>
    <property type="molecule type" value="Genomic_DNA"/>
</dbReference>
<dbReference type="Pfam" id="PF04883">
    <property type="entry name" value="HK97-gp10_like"/>
    <property type="match status" value="1"/>
</dbReference>
<sequence>MTFKIDIAQLAGLSGQIQKFGQKVQDEVAIAGVAAMATVVYTEVKLNASKNKKSGLLLSAIYRKYSPEKSGDARQTYRVSWNKRRAPHGHLLEFGTSRAPAYPFIRPSLSKLPDAIDAGRTRIAEKLAELGGKS</sequence>
<dbReference type="NCBIfam" id="TIGR01725">
    <property type="entry name" value="phge_HK97_gp10"/>
    <property type="match status" value="1"/>
</dbReference>
<reference evidence="1 2" key="1">
    <citation type="submission" date="2022-10" db="EMBL/GenBank/DDBJ databases">
        <title>Janthinobacterium sp. hw3 Genome sequencing.</title>
        <authorList>
            <person name="Park S."/>
        </authorList>
    </citation>
    <scope>NUCLEOTIDE SEQUENCE [LARGE SCALE GENOMIC DNA]</scope>
    <source>
        <strain evidence="2">hw3</strain>
    </source>
</reference>
<evidence type="ECO:0000313" key="1">
    <source>
        <dbReference type="EMBL" id="MDC8756259.1"/>
    </source>
</evidence>
<protein>
    <submittedName>
        <fullName evidence="1">HK97 gp10 family phage protein</fullName>
    </submittedName>
</protein>
<dbReference type="Proteomes" id="UP001221208">
    <property type="component" value="Unassembled WGS sequence"/>
</dbReference>
<proteinExistence type="predicted"/>
<dbReference type="InterPro" id="IPR010064">
    <property type="entry name" value="HK97-gp10_tail"/>
</dbReference>
<comment type="caution">
    <text evidence="1">The sequence shown here is derived from an EMBL/GenBank/DDBJ whole genome shotgun (WGS) entry which is preliminary data.</text>
</comment>
<evidence type="ECO:0000313" key="2">
    <source>
        <dbReference type="Proteomes" id="UP001221208"/>
    </source>
</evidence>
<keyword evidence="2" id="KW-1185">Reference proteome</keyword>
<accession>A0ABT5JUE4</accession>
<name>A0ABT5JUE4_9BURK</name>
<organism evidence="1 2">
    <name type="scientific">Janthinobacterium fluminis</name>
    <dbReference type="NCBI Taxonomy" id="2987524"/>
    <lineage>
        <taxon>Bacteria</taxon>
        <taxon>Pseudomonadati</taxon>
        <taxon>Pseudomonadota</taxon>
        <taxon>Betaproteobacteria</taxon>
        <taxon>Burkholderiales</taxon>
        <taxon>Oxalobacteraceae</taxon>
        <taxon>Janthinobacterium</taxon>
    </lineage>
</organism>